<dbReference type="AlphaFoldDB" id="A0A137NX99"/>
<organism evidence="1 2">
    <name type="scientific">Conidiobolus coronatus (strain ATCC 28846 / CBS 209.66 / NRRL 28638)</name>
    <name type="common">Delacroixia coronata</name>
    <dbReference type="NCBI Taxonomy" id="796925"/>
    <lineage>
        <taxon>Eukaryota</taxon>
        <taxon>Fungi</taxon>
        <taxon>Fungi incertae sedis</taxon>
        <taxon>Zoopagomycota</taxon>
        <taxon>Entomophthoromycotina</taxon>
        <taxon>Entomophthoromycetes</taxon>
        <taxon>Entomophthorales</taxon>
        <taxon>Ancylistaceae</taxon>
        <taxon>Conidiobolus</taxon>
    </lineage>
</organism>
<evidence type="ECO:0000313" key="1">
    <source>
        <dbReference type="EMBL" id="KXN67284.1"/>
    </source>
</evidence>
<accession>A0A137NX99</accession>
<keyword evidence="2" id="KW-1185">Reference proteome</keyword>
<gene>
    <name evidence="1" type="ORF">CONCODRAFT_10691</name>
</gene>
<protein>
    <submittedName>
        <fullName evidence="1">Uncharacterized protein</fullName>
    </submittedName>
</protein>
<reference evidence="1 2" key="1">
    <citation type="journal article" date="2015" name="Genome Biol. Evol.">
        <title>Phylogenomic analyses indicate that early fungi evolved digesting cell walls of algal ancestors of land plants.</title>
        <authorList>
            <person name="Chang Y."/>
            <person name="Wang S."/>
            <person name="Sekimoto S."/>
            <person name="Aerts A.L."/>
            <person name="Choi C."/>
            <person name="Clum A."/>
            <person name="LaButti K.M."/>
            <person name="Lindquist E.A."/>
            <person name="Yee Ngan C."/>
            <person name="Ohm R.A."/>
            <person name="Salamov A.A."/>
            <person name="Grigoriev I.V."/>
            <person name="Spatafora J.W."/>
            <person name="Berbee M.L."/>
        </authorList>
    </citation>
    <scope>NUCLEOTIDE SEQUENCE [LARGE SCALE GENOMIC DNA]</scope>
    <source>
        <strain evidence="1 2">NRRL 28638</strain>
    </source>
</reference>
<evidence type="ECO:0000313" key="2">
    <source>
        <dbReference type="Proteomes" id="UP000070444"/>
    </source>
</evidence>
<dbReference type="EMBL" id="KQ964647">
    <property type="protein sequence ID" value="KXN67284.1"/>
    <property type="molecule type" value="Genomic_DNA"/>
</dbReference>
<sequence length="353" mass="40767">MTNECTLGTINDINYRQRTIKLKLHSNSLIINLKYDNYENLIKLLTFDDELIITNLQNHNDIYYFSSNSLVVKLDLELNELKFNFGLINDKMFDKWKLGYITEFNNKQLTLRFNDTSTTITHSLPNHDDFIPGQLILVETTTQKSQKTLKAYFNITKSKLILNSNFIFNQFKDNLNHFNKFKQLDWFGNCYLIKFFAIKLEEGFCQSELGWINALHRRCGNQLTKHYNCPICQVTVKEAENIELNYNIGVQIGDGSHSLNCKINQQVLVTTFNLPSLTEEDPFKLNSIDIGGMVKELNLLQSKTIRLSLTKLIESTDIGVAFDLKAIINSAVFLNELSLVGELNQMLIEHLNK</sequence>
<dbReference type="Proteomes" id="UP000070444">
    <property type="component" value="Unassembled WGS sequence"/>
</dbReference>
<proteinExistence type="predicted"/>
<name>A0A137NX99_CONC2</name>